<reference evidence="2" key="1">
    <citation type="journal article" date="2014" name="Front. Microbiol.">
        <title>High frequency of phylogenetically diverse reductive dehalogenase-homologous genes in deep subseafloor sedimentary metagenomes.</title>
        <authorList>
            <person name="Kawai M."/>
            <person name="Futagami T."/>
            <person name="Toyoda A."/>
            <person name="Takaki Y."/>
            <person name="Nishi S."/>
            <person name="Hori S."/>
            <person name="Arai W."/>
            <person name="Tsubouchi T."/>
            <person name="Morono Y."/>
            <person name="Uchiyama I."/>
            <person name="Ito T."/>
            <person name="Fujiyama A."/>
            <person name="Inagaki F."/>
            <person name="Takami H."/>
        </authorList>
    </citation>
    <scope>NUCLEOTIDE SEQUENCE</scope>
    <source>
        <strain evidence="2">Expedition CK06-06</strain>
    </source>
</reference>
<gene>
    <name evidence="2" type="ORF">S01H4_21408</name>
</gene>
<sequence length="121" mass="13900">MKITKMLNMTRSHILRVIFCSIVTMGVLVTVGIVNRVYMYVFASWQIDIIENNLSSSLPIGYIIIVLIWNYIIGIVVICLSWKYLGFPKVTMIGKYYTFINVCGCFGEGWVMEINMIKEAK</sequence>
<feature type="transmembrane region" description="Helical" evidence="1">
    <location>
        <begin position="60"/>
        <end position="85"/>
    </location>
</feature>
<comment type="caution">
    <text evidence="2">The sequence shown here is derived from an EMBL/GenBank/DDBJ whole genome shotgun (WGS) entry which is preliminary data.</text>
</comment>
<keyword evidence="1" id="KW-0472">Membrane</keyword>
<proteinExistence type="predicted"/>
<name>X1BEX2_9ZZZZ</name>
<protein>
    <submittedName>
        <fullName evidence="2">Uncharacterized protein</fullName>
    </submittedName>
</protein>
<keyword evidence="1" id="KW-0812">Transmembrane</keyword>
<accession>X1BEX2</accession>
<evidence type="ECO:0000313" key="2">
    <source>
        <dbReference type="EMBL" id="GAG79767.1"/>
    </source>
</evidence>
<keyword evidence="1" id="KW-1133">Transmembrane helix</keyword>
<feature type="transmembrane region" description="Helical" evidence="1">
    <location>
        <begin position="14"/>
        <end position="40"/>
    </location>
</feature>
<organism evidence="2">
    <name type="scientific">marine sediment metagenome</name>
    <dbReference type="NCBI Taxonomy" id="412755"/>
    <lineage>
        <taxon>unclassified sequences</taxon>
        <taxon>metagenomes</taxon>
        <taxon>ecological metagenomes</taxon>
    </lineage>
</organism>
<dbReference type="EMBL" id="BART01009695">
    <property type="protein sequence ID" value="GAG79767.1"/>
    <property type="molecule type" value="Genomic_DNA"/>
</dbReference>
<evidence type="ECO:0000256" key="1">
    <source>
        <dbReference type="SAM" id="Phobius"/>
    </source>
</evidence>
<dbReference type="AlphaFoldDB" id="X1BEX2"/>